<sequence>ASESMLVYFNYIYNLNSFYYYFNVNKKKLSKIEMDLNKSESVTKYIIPTITDGPKIKKRSDSEASKSKSILRQAHKSAIAKHSSEEETIKTLDDLNLKPNLESGRSQSLLKFAIELIDNILDESFKQLERKAFLKAKEEMSSVSLKKLLSMTISAEVKHPSVFQMASCFIDDVLNECTRRVTNYNLIGIERFRRYKTPEEFSVKDGLELIVSCISKWSFNPNWYFKIKYNGILVTESYSHFYTLKWSVPTPSYPIAQVSADIYFTIEVTRMRPPPIFIEMWYRLESDRSQHDAFTTNFKETHLKTLIKRKLQAFQLFNF</sequence>
<dbReference type="PANTHER" id="PTHR35075:SF1">
    <property type="entry name" value="A-KINASE ANCHOR PROTEIN 14"/>
    <property type="match status" value="1"/>
</dbReference>
<accession>A0A1B6MPK5</accession>
<organism evidence="1">
    <name type="scientific">Graphocephala atropunctata</name>
    <dbReference type="NCBI Taxonomy" id="36148"/>
    <lineage>
        <taxon>Eukaryota</taxon>
        <taxon>Metazoa</taxon>
        <taxon>Ecdysozoa</taxon>
        <taxon>Arthropoda</taxon>
        <taxon>Hexapoda</taxon>
        <taxon>Insecta</taxon>
        <taxon>Pterygota</taxon>
        <taxon>Neoptera</taxon>
        <taxon>Paraneoptera</taxon>
        <taxon>Hemiptera</taxon>
        <taxon>Auchenorrhyncha</taxon>
        <taxon>Membracoidea</taxon>
        <taxon>Cicadellidae</taxon>
        <taxon>Cicadellinae</taxon>
        <taxon>Cicadellini</taxon>
        <taxon>Graphocephala</taxon>
    </lineage>
</organism>
<dbReference type="InterPro" id="IPR025663">
    <property type="entry name" value="AKAP_28"/>
</dbReference>
<dbReference type="GO" id="GO:0034237">
    <property type="term" value="F:protein kinase A regulatory subunit binding"/>
    <property type="evidence" value="ECO:0007669"/>
    <property type="project" value="TreeGrafter"/>
</dbReference>
<dbReference type="EMBL" id="GEBQ01002182">
    <property type="protein sequence ID" value="JAT37795.1"/>
    <property type="molecule type" value="Transcribed_RNA"/>
</dbReference>
<protein>
    <submittedName>
        <fullName evidence="1">Uncharacterized protein</fullName>
    </submittedName>
</protein>
<dbReference type="Pfam" id="PF14469">
    <property type="entry name" value="AKAP28"/>
    <property type="match status" value="1"/>
</dbReference>
<reference evidence="1" key="1">
    <citation type="submission" date="2015-11" db="EMBL/GenBank/DDBJ databases">
        <title>De novo transcriptome assembly of four potential Pierce s Disease insect vectors from Arizona vineyards.</title>
        <authorList>
            <person name="Tassone E.E."/>
        </authorList>
    </citation>
    <scope>NUCLEOTIDE SEQUENCE</scope>
</reference>
<evidence type="ECO:0000313" key="1">
    <source>
        <dbReference type="EMBL" id="JAT37795.1"/>
    </source>
</evidence>
<name>A0A1B6MPK5_9HEMI</name>
<dbReference type="GO" id="GO:0005952">
    <property type="term" value="C:cAMP-dependent protein kinase complex"/>
    <property type="evidence" value="ECO:0007669"/>
    <property type="project" value="TreeGrafter"/>
</dbReference>
<gene>
    <name evidence="1" type="ORF">g.9873</name>
</gene>
<dbReference type="InterPro" id="IPR053084">
    <property type="entry name" value="AKAP"/>
</dbReference>
<dbReference type="PANTHER" id="PTHR35075">
    <property type="entry name" value="A-KINASE ANCHOR PROTEIN 14"/>
    <property type="match status" value="1"/>
</dbReference>
<feature type="non-terminal residue" evidence="1">
    <location>
        <position position="1"/>
    </location>
</feature>
<proteinExistence type="predicted"/>
<dbReference type="AlphaFoldDB" id="A0A1B6MPK5"/>